<evidence type="ECO:0000256" key="1">
    <source>
        <dbReference type="SAM" id="MobiDB-lite"/>
    </source>
</evidence>
<organism evidence="2 3">
    <name type="scientific">Parelaphostrongylus tenuis</name>
    <name type="common">Meningeal worm</name>
    <dbReference type="NCBI Taxonomy" id="148309"/>
    <lineage>
        <taxon>Eukaryota</taxon>
        <taxon>Metazoa</taxon>
        <taxon>Ecdysozoa</taxon>
        <taxon>Nematoda</taxon>
        <taxon>Chromadorea</taxon>
        <taxon>Rhabditida</taxon>
        <taxon>Rhabditina</taxon>
        <taxon>Rhabditomorpha</taxon>
        <taxon>Strongyloidea</taxon>
        <taxon>Metastrongylidae</taxon>
        <taxon>Parelaphostrongylus</taxon>
    </lineage>
</organism>
<feature type="non-terminal residue" evidence="2">
    <location>
        <position position="1"/>
    </location>
</feature>
<dbReference type="AlphaFoldDB" id="A0AAD5MEG7"/>
<accession>A0AAD5MEG7</accession>
<evidence type="ECO:0000313" key="3">
    <source>
        <dbReference type="Proteomes" id="UP001196413"/>
    </source>
</evidence>
<evidence type="ECO:0000313" key="2">
    <source>
        <dbReference type="EMBL" id="KAJ1347526.1"/>
    </source>
</evidence>
<gene>
    <name evidence="2" type="ORF">KIN20_002602</name>
</gene>
<feature type="region of interest" description="Disordered" evidence="1">
    <location>
        <begin position="1"/>
        <end position="34"/>
    </location>
</feature>
<comment type="caution">
    <text evidence="2">The sequence shown here is derived from an EMBL/GenBank/DDBJ whole genome shotgun (WGS) entry which is preliminary data.</text>
</comment>
<proteinExistence type="predicted"/>
<keyword evidence="3" id="KW-1185">Reference proteome</keyword>
<dbReference type="EMBL" id="JAHQIW010000327">
    <property type="protein sequence ID" value="KAJ1347526.1"/>
    <property type="molecule type" value="Genomic_DNA"/>
</dbReference>
<protein>
    <submittedName>
        <fullName evidence="2">Uncharacterized protein</fullName>
    </submittedName>
</protein>
<feature type="compositionally biased region" description="Polar residues" evidence="1">
    <location>
        <begin position="7"/>
        <end position="21"/>
    </location>
</feature>
<reference evidence="2" key="1">
    <citation type="submission" date="2021-06" db="EMBL/GenBank/DDBJ databases">
        <title>Parelaphostrongylus tenuis whole genome reference sequence.</title>
        <authorList>
            <person name="Garwood T.J."/>
            <person name="Larsen P.A."/>
            <person name="Fountain-Jones N.M."/>
            <person name="Garbe J.R."/>
            <person name="Macchietto M.G."/>
            <person name="Kania S.A."/>
            <person name="Gerhold R.W."/>
            <person name="Richards J.E."/>
            <person name="Wolf T.M."/>
        </authorList>
    </citation>
    <scope>NUCLEOTIDE SEQUENCE</scope>
    <source>
        <strain evidence="2">MNPRO001-30</strain>
        <tissue evidence="2">Meninges</tissue>
    </source>
</reference>
<sequence>CHIRPTQAWTNHLSPEMSSYRSNERKTGLGHPIGPECLHPLHRVSFVRDVLNPPVNKKTEIAQL</sequence>
<dbReference type="Proteomes" id="UP001196413">
    <property type="component" value="Unassembled WGS sequence"/>
</dbReference>
<name>A0AAD5MEG7_PARTN</name>